<reference evidence="1" key="1">
    <citation type="journal article" date="2003" name="Genome Biol.">
        <title>An integrated gene annotation and transcriptional profiling approach towards the full gene content of the Drosophila genome.</title>
        <authorList>
            <person name="Hild M."/>
            <person name="Beckmann B."/>
            <person name="Haas S.A."/>
            <person name="Koch B."/>
            <person name="Solovyev V."/>
            <person name="Busold C."/>
            <person name="Fellenberg K."/>
            <person name="Boutros M."/>
            <person name="Vingron M."/>
            <person name="Sauer F."/>
            <person name="Hoheisel J.D."/>
            <person name="Paro R."/>
        </authorList>
    </citation>
    <scope>NUCLEOTIDE SEQUENCE</scope>
</reference>
<evidence type="ECO:0000313" key="1">
    <source>
        <dbReference type="EMBL" id="DAA04417.1"/>
    </source>
</evidence>
<accession>Q6IJ04</accession>
<gene>
    <name evidence="1" type="ORF">HDC16228</name>
</gene>
<sequence length="207" mass="23083">MCPQGPQGHPTCVVGTRDALKLETETGTHKWTKSVRVQISLYQAIAYLSYTAQLLSERVSKKHRARIQIASMVLRATRTIEQLQLEIQLRCPLSTIHCPVTSVQLQLSFAIAVSSFSSDTNGRGAAKRWRLCAMSISSYGMTLYVRRARSLSLSLSSSYSLRFRFFLASDSDSELATGRQNRNPCAKCNQCKAESQRKPATMNGQRS</sequence>
<protein>
    <submittedName>
        <fullName evidence="1">HDC16228</fullName>
    </submittedName>
</protein>
<proteinExistence type="predicted"/>
<dbReference type="EMBL" id="BK002912">
    <property type="protein sequence ID" value="DAA04417.1"/>
    <property type="molecule type" value="Genomic_DNA"/>
</dbReference>
<dbReference type="AlphaFoldDB" id="Q6IJ04"/>
<organism evidence="1">
    <name type="scientific">Drosophila melanogaster</name>
    <name type="common">Fruit fly</name>
    <dbReference type="NCBI Taxonomy" id="7227"/>
    <lineage>
        <taxon>Eukaryota</taxon>
        <taxon>Metazoa</taxon>
        <taxon>Ecdysozoa</taxon>
        <taxon>Arthropoda</taxon>
        <taxon>Hexapoda</taxon>
        <taxon>Insecta</taxon>
        <taxon>Pterygota</taxon>
        <taxon>Neoptera</taxon>
        <taxon>Endopterygota</taxon>
        <taxon>Diptera</taxon>
        <taxon>Brachycera</taxon>
        <taxon>Muscomorpha</taxon>
        <taxon>Ephydroidea</taxon>
        <taxon>Drosophilidae</taxon>
        <taxon>Drosophila</taxon>
        <taxon>Sophophora</taxon>
    </lineage>
</organism>
<name>Q6IJ04_DROME</name>